<evidence type="ECO:0000256" key="5">
    <source>
        <dbReference type="ARBA" id="ARBA00023242"/>
    </source>
</evidence>
<evidence type="ECO:0000256" key="1">
    <source>
        <dbReference type="ARBA" id="ARBA00004123"/>
    </source>
</evidence>
<dbReference type="Proteomes" id="UP000183809">
    <property type="component" value="Unassembled WGS sequence"/>
</dbReference>
<evidence type="ECO:0000313" key="8">
    <source>
        <dbReference type="EMBL" id="OJD32047.1"/>
    </source>
</evidence>
<dbReference type="GO" id="GO:0005634">
    <property type="term" value="C:nucleus"/>
    <property type="evidence" value="ECO:0007669"/>
    <property type="project" value="UniProtKB-SubCell"/>
</dbReference>
<keyword evidence="9" id="KW-1185">Reference proteome</keyword>
<dbReference type="PANTHER" id="PTHR31845:SF10">
    <property type="entry name" value="ZN(II)2CYS6 TRANSCRIPTION FACTOR (EUROFUNG)"/>
    <property type="match status" value="1"/>
</dbReference>
<dbReference type="OrthoDB" id="5226580at2759"/>
<dbReference type="STRING" id="236234.A0A1J9RUE1"/>
<proteinExistence type="predicted"/>
<evidence type="ECO:0000256" key="2">
    <source>
        <dbReference type="ARBA" id="ARBA00023015"/>
    </source>
</evidence>
<accession>A0A1J9RUE1</accession>
<comment type="subcellular location">
    <subcellularLocation>
        <location evidence="1">Nucleus</location>
    </subcellularLocation>
</comment>
<dbReference type="GO" id="GO:0000976">
    <property type="term" value="F:transcription cis-regulatory region binding"/>
    <property type="evidence" value="ECO:0007669"/>
    <property type="project" value="TreeGrafter"/>
</dbReference>
<name>A0A1J9RUE1_9PEZI</name>
<dbReference type="GeneID" id="31016202"/>
<dbReference type="GO" id="GO:0000981">
    <property type="term" value="F:DNA-binding transcription factor activity, RNA polymerase II-specific"/>
    <property type="evidence" value="ECO:0007669"/>
    <property type="project" value="InterPro"/>
</dbReference>
<organism evidence="8 9">
    <name type="scientific">Diplodia corticola</name>
    <dbReference type="NCBI Taxonomy" id="236234"/>
    <lineage>
        <taxon>Eukaryota</taxon>
        <taxon>Fungi</taxon>
        <taxon>Dikarya</taxon>
        <taxon>Ascomycota</taxon>
        <taxon>Pezizomycotina</taxon>
        <taxon>Dothideomycetes</taxon>
        <taxon>Dothideomycetes incertae sedis</taxon>
        <taxon>Botryosphaeriales</taxon>
        <taxon>Botryosphaeriaceae</taxon>
        <taxon>Diplodia</taxon>
    </lineage>
</organism>
<evidence type="ECO:0000259" key="7">
    <source>
        <dbReference type="PROSITE" id="PS00463"/>
    </source>
</evidence>
<evidence type="ECO:0000313" key="9">
    <source>
        <dbReference type="Proteomes" id="UP000183809"/>
    </source>
</evidence>
<dbReference type="InterPro" id="IPR036864">
    <property type="entry name" value="Zn2-C6_fun-type_DNA-bd_sf"/>
</dbReference>
<dbReference type="AlphaFoldDB" id="A0A1J9RUE1"/>
<dbReference type="PANTHER" id="PTHR31845">
    <property type="entry name" value="FINGER DOMAIN PROTEIN, PUTATIVE-RELATED"/>
    <property type="match status" value="1"/>
</dbReference>
<dbReference type="InterPro" id="IPR051089">
    <property type="entry name" value="prtT"/>
</dbReference>
<reference evidence="8 9" key="1">
    <citation type="submission" date="2016-10" db="EMBL/GenBank/DDBJ databases">
        <title>Proteomics and genomics reveal pathogen-plant mechanisms compatible with a hemibiotrophic lifestyle of Diplodia corticola.</title>
        <authorList>
            <person name="Fernandes I."/>
            <person name="De Jonge R."/>
            <person name="Van De Peer Y."/>
            <person name="Devreese B."/>
            <person name="Alves A."/>
            <person name="Esteves A.C."/>
        </authorList>
    </citation>
    <scope>NUCLEOTIDE SEQUENCE [LARGE SCALE GENOMIC DNA]</scope>
    <source>
        <strain evidence="8 9">CBS 112549</strain>
    </source>
</reference>
<protein>
    <submittedName>
        <fullName evidence="8">Zn 2cys6 transcription factor</fullName>
    </submittedName>
</protein>
<keyword evidence="3" id="KW-0238">DNA-binding</keyword>
<feature type="compositionally biased region" description="Pro residues" evidence="6">
    <location>
        <begin position="127"/>
        <end position="137"/>
    </location>
</feature>
<dbReference type="Gene3D" id="4.10.240.10">
    <property type="entry name" value="Zn(2)-C6 fungal-type DNA-binding domain"/>
    <property type="match status" value="1"/>
</dbReference>
<evidence type="ECO:0000256" key="4">
    <source>
        <dbReference type="ARBA" id="ARBA00023163"/>
    </source>
</evidence>
<keyword evidence="2" id="KW-0805">Transcription regulation</keyword>
<dbReference type="RefSeq" id="XP_020128307.1">
    <property type="nucleotide sequence ID" value="XM_020275941.1"/>
</dbReference>
<feature type="compositionally biased region" description="Polar residues" evidence="6">
    <location>
        <begin position="100"/>
        <end position="125"/>
    </location>
</feature>
<dbReference type="SUPFAM" id="SSF57701">
    <property type="entry name" value="Zn2/Cys6 DNA-binding domain"/>
    <property type="match status" value="1"/>
</dbReference>
<dbReference type="GO" id="GO:0008270">
    <property type="term" value="F:zinc ion binding"/>
    <property type="evidence" value="ECO:0007669"/>
    <property type="project" value="InterPro"/>
</dbReference>
<comment type="caution">
    <text evidence="8">The sequence shown here is derived from an EMBL/GenBank/DDBJ whole genome shotgun (WGS) entry which is preliminary data.</text>
</comment>
<evidence type="ECO:0000256" key="3">
    <source>
        <dbReference type="ARBA" id="ARBA00023125"/>
    </source>
</evidence>
<dbReference type="InterPro" id="IPR001138">
    <property type="entry name" value="Zn2Cys6_DnaBD"/>
</dbReference>
<dbReference type="CDD" id="cd12148">
    <property type="entry name" value="fungal_TF_MHR"/>
    <property type="match status" value="1"/>
</dbReference>
<keyword evidence="4" id="KW-0804">Transcription</keyword>
<feature type="domain" description="Zn(2)-C6 fungal-type" evidence="7">
    <location>
        <begin position="22"/>
        <end position="54"/>
    </location>
</feature>
<gene>
    <name evidence="8" type="ORF">BKCO1_4200080</name>
</gene>
<feature type="region of interest" description="Disordered" evidence="6">
    <location>
        <begin position="86"/>
        <end position="160"/>
    </location>
</feature>
<sequence length="677" mass="75420">MADHDAAASSLSPAPTPQFARACRSCAVAKTKCVPAAGAASSDCERCHRLKRVCVRDAPSMRKRKPPTAKNARLEQKLDQLVTLLATNPPGQGQPRHAHQASSSPTPERPQYTPSTTNTVPSEPSENVPPRPRPTSPPISGERGAFSARPVHVPCDPSELDPDDARTAECLFNYRTYMSKYFPFVIIPPDATVQTLRDTKPFLLKAIVVVASIQDLAKQRALGHALMGELTTLLLIQGRRSVDLLQGILVWLAWYHVHFFTNPQTTNLLQLAVGLVIDLGLKRGARAYGSERLERGITRSAHGELANSELHTSDERRALLGCFYLSTIVAQWAKRYDSLRYSAQLDGVCRYLEEAQEYPTDQYLVYLVRLQRIVQRIERKVPIDDFTADTMIPIAMFVKALRGELDDFKKSLPANLADQSASAIMWLHYYSAEIYLYEISLSSLPGTPQYGDYTYRRLEMLNGCMHAAKAFIDVYYQIPSASLINVPFMHFAQLTSTIIALSKLTRLECPGWDQAYAQEFLDFGGVMMKMSARYEEARAVAEVPLADNPLFTFFARKLRFIKAWNEAKLKGTAEALEVREDNRRRAQKAAEVAAVNGAATSAAPVVTAAEKSDGASLNVNIGGEPMQLEHISQEDIFDQLDPSFWQEWATDDMTMWDADAMQQPCSWNFEGLGAGYQ</sequence>
<evidence type="ECO:0000256" key="6">
    <source>
        <dbReference type="SAM" id="MobiDB-lite"/>
    </source>
</evidence>
<keyword evidence="5" id="KW-0539">Nucleus</keyword>
<dbReference type="PROSITE" id="PS00463">
    <property type="entry name" value="ZN2_CY6_FUNGAL_1"/>
    <property type="match status" value="1"/>
</dbReference>
<dbReference type="EMBL" id="MNUE01000042">
    <property type="protein sequence ID" value="OJD32047.1"/>
    <property type="molecule type" value="Genomic_DNA"/>
</dbReference>